<dbReference type="NCBIfam" id="TIGR01484">
    <property type="entry name" value="HAD-SF-IIB"/>
    <property type="match status" value="1"/>
</dbReference>
<sequence>MAYKMVVCDLDETLIDSNAQIPVVNQEAIKKATEQGIYFVPNTGRNPGSVQNILKELDLYQKENQYVISFNGAAVLENKDVRPVIVKAFPHELVDTLFNLGKERYPDGDIHIYTMDQLYVYQINDGDREYMDPRIPDWKDLPGDNLDFLREVPIFKILFNIYDEAERIAFKKYLEEHSPAPLNITFSSDRYVECNLANCDKGTAALALGERLGIKPEEIIAIGDNGNDIGMIEKVGLGVCVKNGRDFVKEVSDYVTEKTNAQGAVAEVIDKFIFQAK</sequence>
<dbReference type="InterPro" id="IPR006379">
    <property type="entry name" value="HAD-SF_hydro_IIB"/>
</dbReference>
<dbReference type="Gene3D" id="3.30.1240.10">
    <property type="match status" value="1"/>
</dbReference>
<dbReference type="OrthoDB" id="9790031at2"/>
<evidence type="ECO:0000313" key="2">
    <source>
        <dbReference type="Proteomes" id="UP000051500"/>
    </source>
</evidence>
<comment type="caution">
    <text evidence="1">The sequence shown here is derived from an EMBL/GenBank/DDBJ whole genome shotgun (WGS) entry which is preliminary data.</text>
</comment>
<organism evidence="1 2">
    <name type="scientific">Ligilactobacillus ceti DSM 22408</name>
    <dbReference type="NCBI Taxonomy" id="1122146"/>
    <lineage>
        <taxon>Bacteria</taxon>
        <taxon>Bacillati</taxon>
        <taxon>Bacillota</taxon>
        <taxon>Bacilli</taxon>
        <taxon>Lactobacillales</taxon>
        <taxon>Lactobacillaceae</taxon>
        <taxon>Ligilactobacillus</taxon>
    </lineage>
</organism>
<accession>A0A0R2KKA0</accession>
<keyword evidence="2" id="KW-1185">Reference proteome</keyword>
<dbReference type="EMBL" id="JQBZ01000008">
    <property type="protein sequence ID" value="KRN89809.1"/>
    <property type="molecule type" value="Genomic_DNA"/>
</dbReference>
<dbReference type="Pfam" id="PF08282">
    <property type="entry name" value="Hydrolase_3"/>
    <property type="match status" value="1"/>
</dbReference>
<gene>
    <name evidence="1" type="ORF">IV53_GL001136</name>
</gene>
<dbReference type="InterPro" id="IPR023214">
    <property type="entry name" value="HAD_sf"/>
</dbReference>
<dbReference type="SUPFAM" id="SSF56784">
    <property type="entry name" value="HAD-like"/>
    <property type="match status" value="1"/>
</dbReference>
<dbReference type="InterPro" id="IPR000150">
    <property type="entry name" value="Cof"/>
</dbReference>
<dbReference type="AlphaFoldDB" id="A0A0R2KKA0"/>
<dbReference type="GO" id="GO:0000287">
    <property type="term" value="F:magnesium ion binding"/>
    <property type="evidence" value="ECO:0007669"/>
    <property type="project" value="TreeGrafter"/>
</dbReference>
<dbReference type="CDD" id="cd07516">
    <property type="entry name" value="HAD_Pase"/>
    <property type="match status" value="1"/>
</dbReference>
<protein>
    <submittedName>
        <fullName evidence="1">HAD superfamily hydrolase</fullName>
    </submittedName>
</protein>
<dbReference type="eggNOG" id="COG0561">
    <property type="taxonomic scope" value="Bacteria"/>
</dbReference>
<dbReference type="NCBIfam" id="TIGR00099">
    <property type="entry name" value="Cof-subfamily"/>
    <property type="match status" value="1"/>
</dbReference>
<dbReference type="STRING" id="1122146.IV53_GL001136"/>
<dbReference type="InterPro" id="IPR036412">
    <property type="entry name" value="HAD-like_sf"/>
</dbReference>
<dbReference type="PANTHER" id="PTHR10000">
    <property type="entry name" value="PHOSPHOSERINE PHOSPHATASE"/>
    <property type="match status" value="1"/>
</dbReference>
<dbReference type="GO" id="GO:0016791">
    <property type="term" value="F:phosphatase activity"/>
    <property type="evidence" value="ECO:0007669"/>
    <property type="project" value="TreeGrafter"/>
</dbReference>
<reference evidence="1 2" key="1">
    <citation type="journal article" date="2015" name="Genome Announc.">
        <title>Expanding the biotechnology potential of lactobacilli through comparative genomics of 213 strains and associated genera.</title>
        <authorList>
            <person name="Sun Z."/>
            <person name="Harris H.M."/>
            <person name="McCann A."/>
            <person name="Guo C."/>
            <person name="Argimon S."/>
            <person name="Zhang W."/>
            <person name="Yang X."/>
            <person name="Jeffery I.B."/>
            <person name="Cooney J.C."/>
            <person name="Kagawa T.F."/>
            <person name="Liu W."/>
            <person name="Song Y."/>
            <person name="Salvetti E."/>
            <person name="Wrobel A."/>
            <person name="Rasinkangas P."/>
            <person name="Parkhill J."/>
            <person name="Rea M.C."/>
            <person name="O'Sullivan O."/>
            <person name="Ritari J."/>
            <person name="Douillard F.P."/>
            <person name="Paul Ross R."/>
            <person name="Yang R."/>
            <person name="Briner A.E."/>
            <person name="Felis G.E."/>
            <person name="de Vos W.M."/>
            <person name="Barrangou R."/>
            <person name="Klaenhammer T.R."/>
            <person name="Caufield P.W."/>
            <person name="Cui Y."/>
            <person name="Zhang H."/>
            <person name="O'Toole P.W."/>
        </authorList>
    </citation>
    <scope>NUCLEOTIDE SEQUENCE [LARGE SCALE GENOMIC DNA]</scope>
    <source>
        <strain evidence="1 2">DSM 22408</strain>
    </source>
</reference>
<dbReference type="GO" id="GO:0005829">
    <property type="term" value="C:cytosol"/>
    <property type="evidence" value="ECO:0007669"/>
    <property type="project" value="TreeGrafter"/>
</dbReference>
<dbReference type="Gene3D" id="3.40.50.1000">
    <property type="entry name" value="HAD superfamily/HAD-like"/>
    <property type="match status" value="1"/>
</dbReference>
<dbReference type="PATRIC" id="fig|1122146.4.peg.1173"/>
<dbReference type="RefSeq" id="WP_027106676.1">
    <property type="nucleotide sequence ID" value="NZ_AUHP01000016.1"/>
</dbReference>
<dbReference type="PANTHER" id="PTHR10000:SF8">
    <property type="entry name" value="HAD SUPERFAMILY HYDROLASE-LIKE, TYPE 3"/>
    <property type="match status" value="1"/>
</dbReference>
<dbReference type="SFLD" id="SFLDG01140">
    <property type="entry name" value="C2.B:_Phosphomannomutase_and_P"/>
    <property type="match status" value="1"/>
</dbReference>
<keyword evidence="1" id="KW-0378">Hydrolase</keyword>
<dbReference type="SFLD" id="SFLDS00003">
    <property type="entry name" value="Haloacid_Dehalogenase"/>
    <property type="match status" value="1"/>
</dbReference>
<name>A0A0R2KKA0_9LACO</name>
<proteinExistence type="predicted"/>
<evidence type="ECO:0000313" key="1">
    <source>
        <dbReference type="EMBL" id="KRN89809.1"/>
    </source>
</evidence>
<dbReference type="Proteomes" id="UP000051500">
    <property type="component" value="Unassembled WGS sequence"/>
</dbReference>